<evidence type="ECO:0000259" key="2">
    <source>
        <dbReference type="Pfam" id="PF13439"/>
    </source>
</evidence>
<accession>A0ABX7PX91</accession>
<reference evidence="3 4" key="1">
    <citation type="submission" date="2020-12" db="EMBL/GenBank/DDBJ databases">
        <authorList>
            <person name="Awala S.I."/>
            <person name="Gwak J.-H."/>
            <person name="Kim S.-J."/>
            <person name="Rhee S.-K."/>
        </authorList>
    </citation>
    <scope>NUCLEOTIDE SEQUENCE [LARGE SCALE GENOMIC DNA]</scope>
    <source>
        <strain evidence="3 4">IT5</strain>
    </source>
</reference>
<sequence length="408" mass="46757">MKICDITQFYSPCSGGVKRYLSEKQDYVRRLAKDEHFLIVPGEKNQHLSDKTVHTITIKSPRLDKTSRYRVMLNLKTLSLLIDEINPDIIEVGDPYQLAWFILRKARKLKIPVVGFYHSHFPEAYLRTFSRYGGKLAETAFRNMAKGYIISLFSKFRLTVVPSYKLCGLLKNWGLDNAVPLPLGVDTENFSPGPKDESWRKFLAIPADAFLLLYVGRLSKEKNLVLLLETFRCLLEEEPGNNYWLLIIGDGPLRSLVLDLKKKLGRIAWIPYLDSKEDLARSYRSADLFVHPGIVETFGLVTIESQSCGCPVIGVHGTNMDEQIEGGLEYWPRKNCPRAFAEAIRNFRQTDLRELGLELSRKVRAKYGWGQVFERLWGYYLKAMGKEGRDECKEAVLEYAQKRGVDGS</sequence>
<dbReference type="InterPro" id="IPR050194">
    <property type="entry name" value="Glycosyltransferase_grp1"/>
</dbReference>
<dbReference type="InterPro" id="IPR001296">
    <property type="entry name" value="Glyco_trans_1"/>
</dbReference>
<organism evidence="3 4">
    <name type="scientific">Candidatus Methylacidiphilum infernorum</name>
    <dbReference type="NCBI Taxonomy" id="511746"/>
    <lineage>
        <taxon>Bacteria</taxon>
        <taxon>Pseudomonadati</taxon>
        <taxon>Verrucomicrobiota</taxon>
        <taxon>Methylacidiphilae</taxon>
        <taxon>Methylacidiphilales</taxon>
        <taxon>Methylacidiphilaceae</taxon>
        <taxon>Methylacidiphilum (ex Ratnadevi et al. 2023)</taxon>
    </lineage>
</organism>
<protein>
    <submittedName>
        <fullName evidence="3">Glycosyltransferase</fullName>
    </submittedName>
</protein>
<dbReference type="PANTHER" id="PTHR45947">
    <property type="entry name" value="SULFOQUINOVOSYL TRANSFERASE SQD2"/>
    <property type="match status" value="1"/>
</dbReference>
<proteinExistence type="predicted"/>
<dbReference type="RefSeq" id="WP_206847892.1">
    <property type="nucleotide sequence ID" value="NZ_CP065956.1"/>
</dbReference>
<dbReference type="Proteomes" id="UP000663088">
    <property type="component" value="Chromosome"/>
</dbReference>
<evidence type="ECO:0000313" key="4">
    <source>
        <dbReference type="Proteomes" id="UP000663088"/>
    </source>
</evidence>
<evidence type="ECO:0000259" key="1">
    <source>
        <dbReference type="Pfam" id="PF00534"/>
    </source>
</evidence>
<dbReference type="Pfam" id="PF13439">
    <property type="entry name" value="Glyco_transf_4"/>
    <property type="match status" value="1"/>
</dbReference>
<name>A0ABX7PX91_9BACT</name>
<keyword evidence="4" id="KW-1185">Reference proteome</keyword>
<evidence type="ECO:0000313" key="3">
    <source>
        <dbReference type="EMBL" id="QSR87445.1"/>
    </source>
</evidence>
<feature type="domain" description="Glycosyltransferase subfamily 4-like N-terminal" evidence="2">
    <location>
        <begin position="15"/>
        <end position="188"/>
    </location>
</feature>
<dbReference type="PANTHER" id="PTHR45947:SF3">
    <property type="entry name" value="SULFOQUINOVOSYL TRANSFERASE SQD2"/>
    <property type="match status" value="1"/>
</dbReference>
<dbReference type="Pfam" id="PF00534">
    <property type="entry name" value="Glycos_transf_1"/>
    <property type="match status" value="1"/>
</dbReference>
<dbReference type="Gene3D" id="3.40.50.2000">
    <property type="entry name" value="Glycogen Phosphorylase B"/>
    <property type="match status" value="2"/>
</dbReference>
<dbReference type="SUPFAM" id="SSF53756">
    <property type="entry name" value="UDP-Glycosyltransferase/glycogen phosphorylase"/>
    <property type="match status" value="1"/>
</dbReference>
<feature type="domain" description="Glycosyl transferase family 1" evidence="1">
    <location>
        <begin position="197"/>
        <end position="347"/>
    </location>
</feature>
<dbReference type="EMBL" id="CP065956">
    <property type="protein sequence ID" value="QSR87445.1"/>
    <property type="molecule type" value="Genomic_DNA"/>
</dbReference>
<gene>
    <name evidence="3" type="ORF">EM20IM_03720</name>
</gene>
<dbReference type="InterPro" id="IPR028098">
    <property type="entry name" value="Glyco_trans_4-like_N"/>
</dbReference>